<dbReference type="GO" id="GO:0005829">
    <property type="term" value="C:cytosol"/>
    <property type="evidence" value="ECO:0007669"/>
    <property type="project" value="TreeGrafter"/>
</dbReference>
<dbReference type="GO" id="GO:0003677">
    <property type="term" value="F:DNA binding"/>
    <property type="evidence" value="ECO:0007669"/>
    <property type="project" value="UniProtKB-KW"/>
</dbReference>
<dbReference type="KEGG" id="ldn:H9L06_06815"/>
<keyword evidence="4" id="KW-1185">Reference proteome</keyword>
<evidence type="ECO:0000313" key="3">
    <source>
        <dbReference type="EMBL" id="QNN62029.1"/>
    </source>
</evidence>
<evidence type="ECO:0000259" key="2">
    <source>
        <dbReference type="PROSITE" id="PS50943"/>
    </source>
</evidence>
<dbReference type="Gene3D" id="1.10.260.40">
    <property type="entry name" value="lambda repressor-like DNA-binding domains"/>
    <property type="match status" value="1"/>
</dbReference>
<dbReference type="EMBL" id="CP060716">
    <property type="protein sequence ID" value="QNN62029.1"/>
    <property type="molecule type" value="Genomic_DNA"/>
</dbReference>
<keyword evidence="1" id="KW-0238">DNA-binding</keyword>
<dbReference type="Proteomes" id="UP000515934">
    <property type="component" value="Chromosome"/>
</dbReference>
<feature type="domain" description="HTH cro/C1-type" evidence="2">
    <location>
        <begin position="17"/>
        <end position="71"/>
    </location>
</feature>
<dbReference type="Pfam" id="PF01381">
    <property type="entry name" value="HTH_3"/>
    <property type="match status" value="1"/>
</dbReference>
<dbReference type="AlphaFoldDB" id="A0A7G9S2F4"/>
<dbReference type="RefSeq" id="WP_187554500.1">
    <property type="nucleotide sequence ID" value="NZ_CP060716.1"/>
</dbReference>
<dbReference type="PROSITE" id="PS50943">
    <property type="entry name" value="HTH_CROC1"/>
    <property type="match status" value="1"/>
</dbReference>
<gene>
    <name evidence="3" type="ORF">H9L06_06815</name>
</gene>
<dbReference type="SUPFAM" id="SSF47413">
    <property type="entry name" value="lambda repressor-like DNA-binding domains"/>
    <property type="match status" value="1"/>
</dbReference>
<dbReference type="CDD" id="cd00093">
    <property type="entry name" value="HTH_XRE"/>
    <property type="match status" value="1"/>
</dbReference>
<sequence>MTYYIERTPALMTGARIRELRDRTGTSRKRLALSSDTNITHLARIERGTANPSLGTLARIADALDTSVADLVRDVRS</sequence>
<organism evidence="3 4">
    <name type="scientific">Leucobacter denitrificans</name>
    <dbReference type="NCBI Taxonomy" id="683042"/>
    <lineage>
        <taxon>Bacteria</taxon>
        <taxon>Bacillati</taxon>
        <taxon>Actinomycetota</taxon>
        <taxon>Actinomycetes</taxon>
        <taxon>Micrococcales</taxon>
        <taxon>Microbacteriaceae</taxon>
        <taxon>Leucobacter</taxon>
    </lineage>
</organism>
<dbReference type="InterPro" id="IPR010982">
    <property type="entry name" value="Lambda_DNA-bd_dom_sf"/>
</dbReference>
<dbReference type="GO" id="GO:0003700">
    <property type="term" value="F:DNA-binding transcription factor activity"/>
    <property type="evidence" value="ECO:0007669"/>
    <property type="project" value="TreeGrafter"/>
</dbReference>
<protein>
    <submittedName>
        <fullName evidence="3">Helix-turn-helix domain-containing protein</fullName>
    </submittedName>
</protein>
<reference evidence="3 4" key="1">
    <citation type="submission" date="2020-08" db="EMBL/GenBank/DDBJ databases">
        <title>Genome sequence of Leucobacter denitrificans KACC 14055T.</title>
        <authorList>
            <person name="Hyun D.-W."/>
            <person name="Bae J.-W."/>
        </authorList>
    </citation>
    <scope>NUCLEOTIDE SEQUENCE [LARGE SCALE GENOMIC DNA]</scope>
    <source>
        <strain evidence="3 4">KACC 14055</strain>
    </source>
</reference>
<accession>A0A7G9S2F4</accession>
<name>A0A7G9S2F4_9MICO</name>
<dbReference type="PANTHER" id="PTHR46797:SF1">
    <property type="entry name" value="METHYLPHOSPHONATE SYNTHASE"/>
    <property type="match status" value="1"/>
</dbReference>
<proteinExistence type="predicted"/>
<evidence type="ECO:0000313" key="4">
    <source>
        <dbReference type="Proteomes" id="UP000515934"/>
    </source>
</evidence>
<dbReference type="SMART" id="SM00530">
    <property type="entry name" value="HTH_XRE"/>
    <property type="match status" value="1"/>
</dbReference>
<dbReference type="InterPro" id="IPR050807">
    <property type="entry name" value="TransReg_Diox_bact_type"/>
</dbReference>
<dbReference type="PANTHER" id="PTHR46797">
    <property type="entry name" value="HTH-TYPE TRANSCRIPTIONAL REGULATOR"/>
    <property type="match status" value="1"/>
</dbReference>
<dbReference type="InterPro" id="IPR001387">
    <property type="entry name" value="Cro/C1-type_HTH"/>
</dbReference>
<evidence type="ECO:0000256" key="1">
    <source>
        <dbReference type="ARBA" id="ARBA00023125"/>
    </source>
</evidence>